<evidence type="ECO:0000256" key="2">
    <source>
        <dbReference type="SAM" id="Phobius"/>
    </source>
</evidence>
<protein>
    <recommendedName>
        <fullName evidence="3">LTD domain-containing protein</fullName>
    </recommendedName>
</protein>
<evidence type="ECO:0000256" key="1">
    <source>
        <dbReference type="SAM" id="MobiDB-lite"/>
    </source>
</evidence>
<dbReference type="STRING" id="1802056.A2954_07215"/>
<proteinExistence type="predicted"/>
<dbReference type="Proteomes" id="UP000177698">
    <property type="component" value="Unassembled WGS sequence"/>
</dbReference>
<name>A0A1F7IE61_9BACT</name>
<gene>
    <name evidence="4" type="ORF">A2954_07215</name>
</gene>
<dbReference type="InterPro" id="IPR001322">
    <property type="entry name" value="Lamin_tail_dom"/>
</dbReference>
<comment type="caution">
    <text evidence="4">The sequence shown here is derived from an EMBL/GenBank/DDBJ whole genome shotgun (WGS) entry which is preliminary data.</text>
</comment>
<dbReference type="AlphaFoldDB" id="A0A1F7IE61"/>
<evidence type="ECO:0000259" key="3">
    <source>
        <dbReference type="PROSITE" id="PS51841"/>
    </source>
</evidence>
<dbReference type="InterPro" id="IPR036415">
    <property type="entry name" value="Lamin_tail_dom_sf"/>
</dbReference>
<dbReference type="SUPFAM" id="SSF74853">
    <property type="entry name" value="Lamin A/C globular tail domain"/>
    <property type="match status" value="1"/>
</dbReference>
<evidence type="ECO:0000313" key="4">
    <source>
        <dbReference type="EMBL" id="OGK41642.1"/>
    </source>
</evidence>
<feature type="transmembrane region" description="Helical" evidence="2">
    <location>
        <begin position="390"/>
        <end position="411"/>
    </location>
</feature>
<organism evidence="4 5">
    <name type="scientific">Candidatus Roizmanbacteria bacterium RIFCSPLOWO2_01_FULL_37_12</name>
    <dbReference type="NCBI Taxonomy" id="1802056"/>
    <lineage>
        <taxon>Bacteria</taxon>
        <taxon>Candidatus Roizmaniibacteriota</taxon>
    </lineage>
</organism>
<evidence type="ECO:0000313" key="5">
    <source>
        <dbReference type="Proteomes" id="UP000177698"/>
    </source>
</evidence>
<reference evidence="4 5" key="1">
    <citation type="journal article" date="2016" name="Nat. Commun.">
        <title>Thousands of microbial genomes shed light on interconnected biogeochemical processes in an aquifer system.</title>
        <authorList>
            <person name="Anantharaman K."/>
            <person name="Brown C.T."/>
            <person name="Hug L.A."/>
            <person name="Sharon I."/>
            <person name="Castelle C.J."/>
            <person name="Probst A.J."/>
            <person name="Thomas B.C."/>
            <person name="Singh A."/>
            <person name="Wilkins M.J."/>
            <person name="Karaoz U."/>
            <person name="Brodie E.L."/>
            <person name="Williams K.H."/>
            <person name="Hubbard S.S."/>
            <person name="Banfield J.F."/>
        </authorList>
    </citation>
    <scope>NUCLEOTIDE SEQUENCE [LARGE SCALE GENOMIC DNA]</scope>
</reference>
<feature type="domain" description="LTD" evidence="3">
    <location>
        <begin position="173"/>
        <end position="277"/>
    </location>
</feature>
<feature type="compositionally biased region" description="Low complexity" evidence="1">
    <location>
        <begin position="309"/>
        <end position="325"/>
    </location>
</feature>
<feature type="region of interest" description="Disordered" evidence="1">
    <location>
        <begin position="306"/>
        <end position="325"/>
    </location>
</feature>
<feature type="compositionally biased region" description="Low complexity" evidence="1">
    <location>
        <begin position="150"/>
        <end position="160"/>
    </location>
</feature>
<keyword evidence="2" id="KW-0472">Membrane</keyword>
<keyword evidence="2" id="KW-0812">Transmembrane</keyword>
<keyword evidence="2" id="KW-1133">Transmembrane helix</keyword>
<dbReference type="Pfam" id="PF00932">
    <property type="entry name" value="LTD"/>
    <property type="match status" value="1"/>
</dbReference>
<dbReference type="PROSITE" id="PS51841">
    <property type="entry name" value="LTD"/>
    <property type="match status" value="1"/>
</dbReference>
<accession>A0A1F7IE61</accession>
<sequence length="417" mass="45692">MKKIFFLFILFFAYLFFGHRSLAVNTAITAADKNNVTLQESFQVTAKITEGSINANYFIKCRVGSDSSHLTEGQTFNPSTSEWLNDNGAWSKMPQITLNSTGFWEGTINCRVKDGSAVGAKVAYIRACLNISGACDDFFQSTESVSINVTSASPTDTSSPPQAPSPALAETASPPTITLTPQSYNNVYLSEFMVDPETGNNEWIEIYNENEFDVNLNDWYIDDLENSGSTIKKFSLTVPAKSYASYELSSSVFNNSGDNVRLLDYNQKEIDSYQYETSEKGKTLARTSFDNDKFCLQIATKNSPNGSCLNPPSSSIPNSTTSSSPTITLSKTPSVTLFISKSRSTITSTKISFFTQSQPVVSDPPAVRDEEVLGLTSENQSDNNNQNRGLLTSLTFASFSYSLLSIISILIKVKTTS</sequence>
<dbReference type="EMBL" id="MGAG01000010">
    <property type="protein sequence ID" value="OGK41642.1"/>
    <property type="molecule type" value="Genomic_DNA"/>
</dbReference>
<feature type="region of interest" description="Disordered" evidence="1">
    <location>
        <begin position="150"/>
        <end position="176"/>
    </location>
</feature>